<dbReference type="WBParaSite" id="Gr19_v10_g2362.t1">
    <property type="protein sequence ID" value="Gr19_v10_g2362.t1"/>
    <property type="gene ID" value="Gr19_v10_g2362"/>
</dbReference>
<dbReference type="Proteomes" id="UP000887572">
    <property type="component" value="Unplaced"/>
</dbReference>
<dbReference type="AlphaFoldDB" id="A0A914HNB9"/>
<name>A0A914HNB9_GLORO</name>
<reference evidence="2" key="1">
    <citation type="submission" date="2022-11" db="UniProtKB">
        <authorList>
            <consortium name="WormBaseParasite"/>
        </authorList>
    </citation>
    <scope>IDENTIFICATION</scope>
</reference>
<evidence type="ECO:0000313" key="1">
    <source>
        <dbReference type="Proteomes" id="UP000887572"/>
    </source>
</evidence>
<proteinExistence type="predicted"/>
<organism evidence="1 2">
    <name type="scientific">Globodera rostochiensis</name>
    <name type="common">Golden nematode worm</name>
    <name type="synonym">Heterodera rostochiensis</name>
    <dbReference type="NCBI Taxonomy" id="31243"/>
    <lineage>
        <taxon>Eukaryota</taxon>
        <taxon>Metazoa</taxon>
        <taxon>Ecdysozoa</taxon>
        <taxon>Nematoda</taxon>
        <taxon>Chromadorea</taxon>
        <taxon>Rhabditida</taxon>
        <taxon>Tylenchina</taxon>
        <taxon>Tylenchomorpha</taxon>
        <taxon>Tylenchoidea</taxon>
        <taxon>Heteroderidae</taxon>
        <taxon>Heteroderinae</taxon>
        <taxon>Globodera</taxon>
    </lineage>
</organism>
<keyword evidence="1" id="KW-1185">Reference proteome</keyword>
<protein>
    <submittedName>
        <fullName evidence="2">Uncharacterized protein</fullName>
    </submittedName>
</protein>
<sequence length="84" mass="8696">MGQNLVKEVGEFVGEVDKKIAEIAREMPALPDIAAVAGAVVGAVGLGTAATVAAPVAARCGGRCCWSCRYRSGRLESHRPSQNN</sequence>
<accession>A0A914HNB9</accession>
<evidence type="ECO:0000313" key="2">
    <source>
        <dbReference type="WBParaSite" id="Gr19_v10_g2362.t1"/>
    </source>
</evidence>